<dbReference type="GO" id="GO:0008654">
    <property type="term" value="P:phospholipid biosynthetic process"/>
    <property type="evidence" value="ECO:0007669"/>
    <property type="project" value="InterPro"/>
</dbReference>
<protein>
    <recommendedName>
        <fullName evidence="4">Ceramide phosphoethanolamine synthase</fullName>
    </recommendedName>
</protein>
<keyword evidence="1" id="KW-1133">Transmembrane helix</keyword>
<evidence type="ECO:0000313" key="2">
    <source>
        <dbReference type="EMBL" id="KAF7284620.1"/>
    </source>
</evidence>
<dbReference type="AlphaFoldDB" id="A0A834IVE9"/>
<sequence length="350" mass="40034">MVGPSSQISKILLTLLVLVLFYYAFMDFNLYIRIKNYPISRLVEHTNVTAVKYEDVTWVKCLINPLCEVTVKAVLLDHTNYYLFAPLVTIVDTYIFNISSISFITPNAISFFHVLVAIVSAYAVSSGNLAYRRVGVVLFELRTWLDDLDGHVARVRKHIKGERSEIGTTGYYVDGICDAMGCTALIIGILIFFKNNPPRRGYMQIPTTNDESNYCGKIAMKKVFKKMACFTLQLIISSSAWNRYIALYQDLLERDDVTPAQFDNQILVMTSSFFYFVCWLWRLVNIHNMLHCLLLAIFCDRLWEFLCYVQFWGFGLLFSVACVSEIHFGDVKNLIFDKLSGMDEGNALGT</sequence>
<evidence type="ECO:0008006" key="4">
    <source>
        <dbReference type="Google" id="ProtNLM"/>
    </source>
</evidence>
<keyword evidence="1" id="KW-0472">Membrane</keyword>
<dbReference type="GO" id="GO:0016020">
    <property type="term" value="C:membrane"/>
    <property type="evidence" value="ECO:0007669"/>
    <property type="project" value="InterPro"/>
</dbReference>
<accession>A0A834IVE9</accession>
<feature type="transmembrane region" description="Helical" evidence="1">
    <location>
        <begin position="81"/>
        <end position="104"/>
    </location>
</feature>
<feature type="transmembrane region" description="Helical" evidence="1">
    <location>
        <begin position="12"/>
        <end position="32"/>
    </location>
</feature>
<organism evidence="2 3">
    <name type="scientific">Rhynchophorus ferrugineus</name>
    <name type="common">Red palm weevil</name>
    <name type="synonym">Curculio ferrugineus</name>
    <dbReference type="NCBI Taxonomy" id="354439"/>
    <lineage>
        <taxon>Eukaryota</taxon>
        <taxon>Metazoa</taxon>
        <taxon>Ecdysozoa</taxon>
        <taxon>Arthropoda</taxon>
        <taxon>Hexapoda</taxon>
        <taxon>Insecta</taxon>
        <taxon>Pterygota</taxon>
        <taxon>Neoptera</taxon>
        <taxon>Endopterygota</taxon>
        <taxon>Coleoptera</taxon>
        <taxon>Polyphaga</taxon>
        <taxon>Cucujiformia</taxon>
        <taxon>Curculionidae</taxon>
        <taxon>Dryophthorinae</taxon>
        <taxon>Rhynchophorus</taxon>
    </lineage>
</organism>
<gene>
    <name evidence="2" type="ORF">GWI33_021812</name>
</gene>
<feature type="transmembrane region" description="Helical" evidence="1">
    <location>
        <begin position="111"/>
        <end position="131"/>
    </location>
</feature>
<dbReference type="EMBL" id="JAACXV010000073">
    <property type="protein sequence ID" value="KAF7284620.1"/>
    <property type="molecule type" value="Genomic_DNA"/>
</dbReference>
<dbReference type="Gene3D" id="1.20.120.1760">
    <property type="match status" value="1"/>
</dbReference>
<evidence type="ECO:0000313" key="3">
    <source>
        <dbReference type="Proteomes" id="UP000625711"/>
    </source>
</evidence>
<keyword evidence="3" id="KW-1185">Reference proteome</keyword>
<dbReference type="InterPro" id="IPR000462">
    <property type="entry name" value="CDP-OH_P_trans"/>
</dbReference>
<dbReference type="OrthoDB" id="10253254at2759"/>
<dbReference type="InterPro" id="IPR043130">
    <property type="entry name" value="CDP-OH_PTrfase_TM_dom"/>
</dbReference>
<feature type="transmembrane region" description="Helical" evidence="1">
    <location>
        <begin position="227"/>
        <end position="246"/>
    </location>
</feature>
<feature type="transmembrane region" description="Helical" evidence="1">
    <location>
        <begin position="305"/>
        <end position="328"/>
    </location>
</feature>
<keyword evidence="1" id="KW-0812">Transmembrane</keyword>
<evidence type="ECO:0000256" key="1">
    <source>
        <dbReference type="SAM" id="Phobius"/>
    </source>
</evidence>
<proteinExistence type="predicted"/>
<feature type="transmembrane region" description="Helical" evidence="1">
    <location>
        <begin position="266"/>
        <end position="284"/>
    </location>
</feature>
<feature type="transmembrane region" description="Helical" evidence="1">
    <location>
        <begin position="171"/>
        <end position="193"/>
    </location>
</feature>
<dbReference type="GO" id="GO:0016780">
    <property type="term" value="F:phosphotransferase activity, for other substituted phosphate groups"/>
    <property type="evidence" value="ECO:0007669"/>
    <property type="project" value="InterPro"/>
</dbReference>
<comment type="caution">
    <text evidence="2">The sequence shown here is derived from an EMBL/GenBank/DDBJ whole genome shotgun (WGS) entry which is preliminary data.</text>
</comment>
<reference evidence="2" key="1">
    <citation type="submission" date="2020-08" db="EMBL/GenBank/DDBJ databases">
        <title>Genome sequencing and assembly of the red palm weevil Rhynchophorus ferrugineus.</title>
        <authorList>
            <person name="Dias G.B."/>
            <person name="Bergman C.M."/>
            <person name="Manee M."/>
        </authorList>
    </citation>
    <scope>NUCLEOTIDE SEQUENCE</scope>
    <source>
        <strain evidence="2">AA-2017</strain>
        <tissue evidence="2">Whole larva</tissue>
    </source>
</reference>
<dbReference type="Proteomes" id="UP000625711">
    <property type="component" value="Unassembled WGS sequence"/>
</dbReference>
<dbReference type="Pfam" id="PF01066">
    <property type="entry name" value="CDP-OH_P_transf"/>
    <property type="match status" value="1"/>
</dbReference>
<name>A0A834IVE9_RHYFE</name>